<evidence type="ECO:0000256" key="10">
    <source>
        <dbReference type="ARBA" id="ARBA00030599"/>
    </source>
</evidence>
<dbReference type="Proteomes" id="UP000195557">
    <property type="component" value="Unassembled WGS sequence"/>
</dbReference>
<comment type="cofactor">
    <cofactor evidence="5">
        <name>Fe(2+)</name>
        <dbReference type="ChEBI" id="CHEBI:29033"/>
    </cofactor>
</comment>
<dbReference type="SUPFAM" id="SSF51366">
    <property type="entry name" value="Ribulose-phoshate binding barrel"/>
    <property type="match status" value="1"/>
</dbReference>
<evidence type="ECO:0000313" key="12">
    <source>
        <dbReference type="EMBL" id="OUS48512.1"/>
    </source>
</evidence>
<reference evidence="12" key="1">
    <citation type="submission" date="2017-04" db="EMBL/GenBank/DDBJ databases">
        <title>Population genomics of picophytoplankton unveils novel chromosome hypervariability.</title>
        <authorList>
            <consortium name="DOE Joint Genome Institute"/>
            <person name="Blanc-Mathieu R."/>
            <person name="Krasovec M."/>
            <person name="Hebrard M."/>
            <person name="Yau S."/>
            <person name="Desgranges E."/>
            <person name="Martin J."/>
            <person name="Schackwitz W."/>
            <person name="Kuo A."/>
            <person name="Salin G."/>
            <person name="Donnadieu C."/>
            <person name="Desdevises Y."/>
            <person name="Sanchez-Ferandin S."/>
            <person name="Moreau H."/>
            <person name="Rivals E."/>
            <person name="Grigoriev I.V."/>
            <person name="Grimsley N."/>
            <person name="Eyre-Walker A."/>
            <person name="Piganeau G."/>
        </authorList>
    </citation>
    <scope>NUCLEOTIDE SEQUENCE [LARGE SCALE GENOMIC DNA]</scope>
    <source>
        <strain evidence="12">RCC 1115</strain>
    </source>
</reference>
<evidence type="ECO:0000256" key="2">
    <source>
        <dbReference type="ARBA" id="ARBA00001936"/>
    </source>
</evidence>
<comment type="cofactor">
    <cofactor evidence="2">
        <name>Mn(2+)</name>
        <dbReference type="ChEBI" id="CHEBI:29035"/>
    </cofactor>
</comment>
<comment type="cofactor">
    <cofactor evidence="3">
        <name>Co(2+)</name>
        <dbReference type="ChEBI" id="CHEBI:48828"/>
    </cofactor>
</comment>
<dbReference type="PROSITE" id="PS01086">
    <property type="entry name" value="RIBUL_P_3_EPIMER_2"/>
    <property type="match status" value="1"/>
</dbReference>
<evidence type="ECO:0000259" key="11">
    <source>
        <dbReference type="Pfam" id="PF21057"/>
    </source>
</evidence>
<dbReference type="GO" id="GO:0005975">
    <property type="term" value="P:carbohydrate metabolic process"/>
    <property type="evidence" value="ECO:0007669"/>
    <property type="project" value="InterPro"/>
</dbReference>
<proteinExistence type="inferred from homology"/>
<dbReference type="AlphaFoldDB" id="A0A1Y5IN55"/>
<sequence>MAFGVVLAKKSAVVLSESFRRVDERSWALDLSGGATAATHVECRDACFFLTSTGPKKRRARETDARFRRSIAVLDDNSALCFYIQAGDSAWEYCGCVANAKPSDVFALRWPKSADGGDFPNAAIGVSVEPLALALEKEAAMVQHKETFAKRVAEDLFNFMQSFQGPESTADHMVVPVNILTRWFDKFTAKFRRDPGFLDRPRLDRASLARTTGNTDAQQLSSSALHHASRVPTMPSRNQPVISPSLLSCDFARMADESKKVIACGADWLHLDVMDGHFVPNLTFGAPVIAALRPHVPDAYFDVHLMVTNPEDYVEPMAKAGANMFTYHAETTKTAGEAAELCRKIRASGMHVGVAIKPATKAEVVFGLVDEGAVDMVLVMTVEPGFGGQKFNPECCAKVKTLRERFPDLKIQVDGGLSASTIDVAAEAGANVIVAGSSVFGSADWKQAIDVLREGVLKHQ</sequence>
<dbReference type="Gene3D" id="3.20.20.70">
    <property type="entry name" value="Aldolase class I"/>
    <property type="match status" value="1"/>
</dbReference>
<dbReference type="InterPro" id="IPR013785">
    <property type="entry name" value="Aldolase_TIM"/>
</dbReference>
<dbReference type="Pfam" id="PF00834">
    <property type="entry name" value="Ribul_P_3_epim"/>
    <property type="match status" value="1"/>
</dbReference>
<dbReference type="GO" id="GO:0046872">
    <property type="term" value="F:metal ion binding"/>
    <property type="evidence" value="ECO:0007669"/>
    <property type="project" value="UniProtKB-KW"/>
</dbReference>
<dbReference type="InterPro" id="IPR011060">
    <property type="entry name" value="RibuloseP-bd_barrel"/>
</dbReference>
<evidence type="ECO:0000256" key="1">
    <source>
        <dbReference type="ARBA" id="ARBA00001782"/>
    </source>
</evidence>
<dbReference type="FunFam" id="3.20.20.70:FF:000171">
    <property type="entry name" value="Ribulose-phosphate 3-epimerase"/>
    <property type="match status" value="1"/>
</dbReference>
<dbReference type="NCBIfam" id="NF004076">
    <property type="entry name" value="PRK05581.1-4"/>
    <property type="match status" value="1"/>
</dbReference>
<dbReference type="InterPro" id="IPR000056">
    <property type="entry name" value="Ribul_P_3_epim-like"/>
</dbReference>
<evidence type="ECO:0000256" key="7">
    <source>
        <dbReference type="ARBA" id="ARBA00013188"/>
    </source>
</evidence>
<dbReference type="InterPro" id="IPR048364">
    <property type="entry name" value="Hikeshi-like_C"/>
</dbReference>
<evidence type="ECO:0000256" key="9">
    <source>
        <dbReference type="ARBA" id="ARBA00023235"/>
    </source>
</evidence>
<protein>
    <recommendedName>
        <fullName evidence="7">ribulose-phosphate 3-epimerase</fullName>
        <ecNumber evidence="7">5.1.3.1</ecNumber>
    </recommendedName>
    <alternativeName>
        <fullName evidence="10">Pentose-5-phosphate 3-epimerase</fullName>
    </alternativeName>
</protein>
<evidence type="ECO:0000256" key="4">
    <source>
        <dbReference type="ARBA" id="ARBA00001947"/>
    </source>
</evidence>
<dbReference type="EMBL" id="KZ155774">
    <property type="protein sequence ID" value="OUS48512.1"/>
    <property type="molecule type" value="Genomic_DNA"/>
</dbReference>
<dbReference type="HAMAP" id="MF_02227">
    <property type="entry name" value="RPE"/>
    <property type="match status" value="1"/>
</dbReference>
<dbReference type="GO" id="GO:0006098">
    <property type="term" value="P:pentose-phosphate shunt"/>
    <property type="evidence" value="ECO:0007669"/>
    <property type="project" value="InterPro"/>
</dbReference>
<dbReference type="PROSITE" id="PS01085">
    <property type="entry name" value="RIBUL_P_3_EPIMER_1"/>
    <property type="match status" value="1"/>
</dbReference>
<comment type="catalytic activity">
    <reaction evidence="1">
        <text>D-ribulose 5-phosphate = D-xylulose 5-phosphate</text>
        <dbReference type="Rhea" id="RHEA:13677"/>
        <dbReference type="ChEBI" id="CHEBI:57737"/>
        <dbReference type="ChEBI" id="CHEBI:58121"/>
        <dbReference type="EC" id="5.1.3.1"/>
    </reaction>
</comment>
<dbReference type="InterPro" id="IPR026019">
    <property type="entry name" value="Ribul_P_3_epim"/>
</dbReference>
<gene>
    <name evidence="12" type="ORF">BE221DRAFT_108916</name>
</gene>
<feature type="domain" description="Hikeshi-like C-terminal" evidence="11">
    <location>
        <begin position="146"/>
        <end position="200"/>
    </location>
</feature>
<accession>A0A1Y5IN55</accession>
<keyword evidence="9" id="KW-0413">Isomerase</keyword>
<organism evidence="12">
    <name type="scientific">Ostreococcus tauri</name>
    <name type="common">Marine green alga</name>
    <dbReference type="NCBI Taxonomy" id="70448"/>
    <lineage>
        <taxon>Eukaryota</taxon>
        <taxon>Viridiplantae</taxon>
        <taxon>Chlorophyta</taxon>
        <taxon>Mamiellophyceae</taxon>
        <taxon>Mamiellales</taxon>
        <taxon>Bathycoccaceae</taxon>
        <taxon>Ostreococcus</taxon>
    </lineage>
</organism>
<comment type="similarity">
    <text evidence="6">Belongs to the ribulose-phosphate 3-epimerase family.</text>
</comment>
<comment type="cofactor">
    <cofactor evidence="4">
        <name>Zn(2+)</name>
        <dbReference type="ChEBI" id="CHEBI:29105"/>
    </cofactor>
</comment>
<name>A0A1Y5IN55_OSTTA</name>
<dbReference type="CDD" id="cd00429">
    <property type="entry name" value="RPE"/>
    <property type="match status" value="1"/>
</dbReference>
<dbReference type="GO" id="GO:0004750">
    <property type="term" value="F:D-ribulose-phosphate 3-epimerase activity"/>
    <property type="evidence" value="ECO:0007669"/>
    <property type="project" value="UniProtKB-EC"/>
</dbReference>
<dbReference type="NCBIfam" id="TIGR01163">
    <property type="entry name" value="rpe"/>
    <property type="match status" value="1"/>
</dbReference>
<dbReference type="Pfam" id="PF21057">
    <property type="entry name" value="Hikeshi-like_C"/>
    <property type="match status" value="1"/>
</dbReference>
<evidence type="ECO:0000256" key="8">
    <source>
        <dbReference type="ARBA" id="ARBA00022723"/>
    </source>
</evidence>
<dbReference type="EC" id="5.1.3.1" evidence="7"/>
<dbReference type="eggNOG" id="KOG3111">
    <property type="taxonomic scope" value="Eukaryota"/>
</dbReference>
<evidence type="ECO:0000256" key="6">
    <source>
        <dbReference type="ARBA" id="ARBA00009541"/>
    </source>
</evidence>
<evidence type="ECO:0000256" key="3">
    <source>
        <dbReference type="ARBA" id="ARBA00001941"/>
    </source>
</evidence>
<dbReference type="PANTHER" id="PTHR11749">
    <property type="entry name" value="RIBULOSE-5-PHOSPHATE-3-EPIMERASE"/>
    <property type="match status" value="1"/>
</dbReference>
<keyword evidence="8" id="KW-0479">Metal-binding</keyword>
<evidence type="ECO:0000256" key="5">
    <source>
        <dbReference type="ARBA" id="ARBA00001954"/>
    </source>
</evidence>